<protein>
    <submittedName>
        <fullName evidence="1">Uncharacterized protein</fullName>
    </submittedName>
</protein>
<sequence length="158" mass="17654">MQWSLNKQQCLLLSKKTLSCAFLNVRSGICRKIFSRNSSDTSCISISPFTKNSSPLSDLPNTYHIRLDNTNNTVNKFKGESFVRGLGKEGVRVDELNGEEGDAILVLHGDLRVVQLEDSVIQESKFVRLDNGCGRDRAKVVLLGKGERLVVRKKNTSR</sequence>
<organism evidence="1 2">
    <name type="scientific">Flemingia macrophylla</name>
    <dbReference type="NCBI Taxonomy" id="520843"/>
    <lineage>
        <taxon>Eukaryota</taxon>
        <taxon>Viridiplantae</taxon>
        <taxon>Streptophyta</taxon>
        <taxon>Embryophyta</taxon>
        <taxon>Tracheophyta</taxon>
        <taxon>Spermatophyta</taxon>
        <taxon>Magnoliopsida</taxon>
        <taxon>eudicotyledons</taxon>
        <taxon>Gunneridae</taxon>
        <taxon>Pentapetalae</taxon>
        <taxon>rosids</taxon>
        <taxon>fabids</taxon>
        <taxon>Fabales</taxon>
        <taxon>Fabaceae</taxon>
        <taxon>Papilionoideae</taxon>
        <taxon>50 kb inversion clade</taxon>
        <taxon>NPAAA clade</taxon>
        <taxon>indigoferoid/millettioid clade</taxon>
        <taxon>Phaseoleae</taxon>
        <taxon>Flemingia</taxon>
    </lineage>
</organism>
<evidence type="ECO:0000313" key="2">
    <source>
        <dbReference type="Proteomes" id="UP001603857"/>
    </source>
</evidence>
<dbReference type="Proteomes" id="UP001603857">
    <property type="component" value="Unassembled WGS sequence"/>
</dbReference>
<dbReference type="EMBL" id="JBGMDY010000009">
    <property type="protein sequence ID" value="KAL2322768.1"/>
    <property type="molecule type" value="Genomic_DNA"/>
</dbReference>
<name>A0ABD1LGV2_9FABA</name>
<proteinExistence type="predicted"/>
<comment type="caution">
    <text evidence="1">The sequence shown here is derived from an EMBL/GenBank/DDBJ whole genome shotgun (WGS) entry which is preliminary data.</text>
</comment>
<evidence type="ECO:0000313" key="1">
    <source>
        <dbReference type="EMBL" id="KAL2322768.1"/>
    </source>
</evidence>
<accession>A0ABD1LGV2</accession>
<reference evidence="1 2" key="1">
    <citation type="submission" date="2024-08" db="EMBL/GenBank/DDBJ databases">
        <title>Insights into the chromosomal genome structure of Flemingia macrophylla.</title>
        <authorList>
            <person name="Ding Y."/>
            <person name="Zhao Y."/>
            <person name="Bi W."/>
            <person name="Wu M."/>
            <person name="Zhao G."/>
            <person name="Gong Y."/>
            <person name="Li W."/>
            <person name="Zhang P."/>
        </authorList>
    </citation>
    <scope>NUCLEOTIDE SEQUENCE [LARGE SCALE GENOMIC DNA]</scope>
    <source>
        <strain evidence="1">DYQJB</strain>
        <tissue evidence="1">Leaf</tissue>
    </source>
</reference>
<gene>
    <name evidence="1" type="ORF">Fmac_027147</name>
</gene>
<keyword evidence="2" id="KW-1185">Reference proteome</keyword>
<dbReference type="AlphaFoldDB" id="A0ABD1LGV2"/>